<protein>
    <recommendedName>
        <fullName evidence="5">HTH luxR-type domain-containing protein</fullName>
    </recommendedName>
</protein>
<organism evidence="3 4">
    <name type="scientific">Algibacter miyuki</name>
    <dbReference type="NCBI Taxonomy" id="1306933"/>
    <lineage>
        <taxon>Bacteria</taxon>
        <taxon>Pseudomonadati</taxon>
        <taxon>Bacteroidota</taxon>
        <taxon>Flavobacteriia</taxon>
        <taxon>Flavobacteriales</taxon>
        <taxon>Flavobacteriaceae</taxon>
        <taxon>Algibacter</taxon>
    </lineage>
</organism>
<dbReference type="SUPFAM" id="SSF48452">
    <property type="entry name" value="TPR-like"/>
    <property type="match status" value="2"/>
</dbReference>
<dbReference type="Proteomes" id="UP001589590">
    <property type="component" value="Unassembled WGS sequence"/>
</dbReference>
<accession>A0ABV5GYY4</accession>
<dbReference type="RefSeq" id="WP_290273139.1">
    <property type="nucleotide sequence ID" value="NZ_JAUFQP010000013.1"/>
</dbReference>
<comment type="caution">
    <text evidence="3">The sequence shown here is derived from an EMBL/GenBank/DDBJ whole genome shotgun (WGS) entry which is preliminary data.</text>
</comment>
<keyword evidence="1" id="KW-1133">Transmembrane helix</keyword>
<dbReference type="InterPro" id="IPR011990">
    <property type="entry name" value="TPR-like_helical_dom_sf"/>
</dbReference>
<keyword evidence="1" id="KW-0472">Membrane</keyword>
<dbReference type="InterPro" id="IPR019734">
    <property type="entry name" value="TPR_rpt"/>
</dbReference>
<gene>
    <name evidence="3" type="ORF">ACFFU1_08135</name>
</gene>
<evidence type="ECO:0000256" key="2">
    <source>
        <dbReference type="SAM" id="SignalP"/>
    </source>
</evidence>
<dbReference type="Gene3D" id="1.25.40.10">
    <property type="entry name" value="Tetratricopeptide repeat domain"/>
    <property type="match status" value="2"/>
</dbReference>
<evidence type="ECO:0008006" key="5">
    <source>
        <dbReference type="Google" id="ProtNLM"/>
    </source>
</evidence>
<reference evidence="3 4" key="1">
    <citation type="submission" date="2024-09" db="EMBL/GenBank/DDBJ databases">
        <authorList>
            <person name="Sun Q."/>
            <person name="Mori K."/>
        </authorList>
    </citation>
    <scope>NUCLEOTIDE SEQUENCE [LARGE SCALE GENOMIC DNA]</scope>
    <source>
        <strain evidence="3 4">CECT 8300</strain>
    </source>
</reference>
<feature type="chain" id="PRO_5047026937" description="HTH luxR-type domain-containing protein" evidence="2">
    <location>
        <begin position="25"/>
        <end position="489"/>
    </location>
</feature>
<keyword evidence="2" id="KW-0732">Signal</keyword>
<dbReference type="EMBL" id="JBHMFA010000005">
    <property type="protein sequence ID" value="MFB9104865.1"/>
    <property type="molecule type" value="Genomic_DNA"/>
</dbReference>
<keyword evidence="1" id="KW-0812">Transmembrane</keyword>
<dbReference type="SMART" id="SM00028">
    <property type="entry name" value="TPR"/>
    <property type="match status" value="3"/>
</dbReference>
<keyword evidence="4" id="KW-1185">Reference proteome</keyword>
<evidence type="ECO:0000313" key="4">
    <source>
        <dbReference type="Proteomes" id="UP001589590"/>
    </source>
</evidence>
<feature type="transmembrane region" description="Helical" evidence="1">
    <location>
        <begin position="337"/>
        <end position="356"/>
    </location>
</feature>
<sequence>MFLLKKRFFFIVFLCLFNFLKAHNSDDIDNVLIESKQEFNQLNFFKSIELGKEALQASKDINYSKGIATSSIYLAKAFIELGNYNKGLSLLSEAEKEPFFSKYINFQVESYRLKGRIYGYLEMYDLAVAQFYKQLHLSEKIEPLEVKRLSTLWAYQNLTHIYNKKNNNDSINKYLSLQEKSLVFFNGSHDYYNKIGTYNQIAEQRIKEGDFESAERYVTQSLELLASNKSTYFYPSLEILGKLEEAKGNIDTAGNHYKKALDNALEINDKDAISHCYKVLSDFYKEHQPNMLEGKVYYEKHKKIEDSLKLINSNILDKVYREIIKEERANNIARDNYKYYFLGSILTSAMVIGVLYKRKKRFRNLLSKKKMEADLNEQKVAKLKEALESKKYEDLIHMSKNNNPEFLNAFKELFPSEIESLKENNPNTTTSEMCFCALSYLNYSTKEIAEIQNVTIRAVQVRKNRIRKKFNIPSEIDFNIWMIENLGNI</sequence>
<evidence type="ECO:0000313" key="3">
    <source>
        <dbReference type="EMBL" id="MFB9104865.1"/>
    </source>
</evidence>
<name>A0ABV5GYY4_9FLAO</name>
<feature type="signal peptide" evidence="2">
    <location>
        <begin position="1"/>
        <end position="24"/>
    </location>
</feature>
<dbReference type="InterPro" id="IPR016032">
    <property type="entry name" value="Sig_transdc_resp-reg_C-effctor"/>
</dbReference>
<evidence type="ECO:0000256" key="1">
    <source>
        <dbReference type="SAM" id="Phobius"/>
    </source>
</evidence>
<proteinExistence type="predicted"/>
<dbReference type="SUPFAM" id="SSF46894">
    <property type="entry name" value="C-terminal effector domain of the bipartite response regulators"/>
    <property type="match status" value="1"/>
</dbReference>